<organism evidence="1">
    <name type="scientific">Fagus sylvatica</name>
    <name type="common">Beechnut</name>
    <dbReference type="NCBI Taxonomy" id="28930"/>
    <lineage>
        <taxon>Eukaryota</taxon>
        <taxon>Viridiplantae</taxon>
        <taxon>Streptophyta</taxon>
        <taxon>Embryophyta</taxon>
        <taxon>Tracheophyta</taxon>
        <taxon>Spermatophyta</taxon>
        <taxon>Magnoliopsida</taxon>
        <taxon>eudicotyledons</taxon>
        <taxon>Gunneridae</taxon>
        <taxon>Pentapetalae</taxon>
        <taxon>rosids</taxon>
        <taxon>fabids</taxon>
        <taxon>Fagales</taxon>
        <taxon>Fagaceae</taxon>
        <taxon>Fagus</taxon>
    </lineage>
</organism>
<accession>A0A2N9J6Z9</accession>
<reference evidence="1" key="1">
    <citation type="submission" date="2018-02" db="EMBL/GenBank/DDBJ databases">
        <authorList>
            <person name="Cohen D.B."/>
            <person name="Kent A.D."/>
        </authorList>
    </citation>
    <scope>NUCLEOTIDE SEQUENCE</scope>
</reference>
<protein>
    <submittedName>
        <fullName evidence="1">Uncharacterized protein</fullName>
    </submittedName>
</protein>
<sequence length="74" mass="7858">MPSSSPILLLPHVDLCGSLVHDELFNSRGGSVGSGDSSLVRDFLGYPLGDLGVNLSTPFEEPLQNRMAFVCHGT</sequence>
<gene>
    <name evidence="1" type="ORF">FSB_LOCUS60121</name>
</gene>
<proteinExistence type="predicted"/>
<name>A0A2N9J6Z9_FAGSY</name>
<evidence type="ECO:0000313" key="1">
    <source>
        <dbReference type="EMBL" id="SPD32239.1"/>
    </source>
</evidence>
<dbReference type="AlphaFoldDB" id="A0A2N9J6Z9"/>
<dbReference type="EMBL" id="OIVN01006394">
    <property type="protein sequence ID" value="SPD32239.1"/>
    <property type="molecule type" value="Genomic_DNA"/>
</dbReference>